<dbReference type="Pfam" id="PF10012">
    <property type="entry name" value="DUF2255"/>
    <property type="match status" value="1"/>
</dbReference>
<comment type="caution">
    <text evidence="1">The sequence shown here is derived from an EMBL/GenBank/DDBJ whole genome shotgun (WGS) entry which is preliminary data.</text>
</comment>
<dbReference type="EMBL" id="BMIU01000004">
    <property type="protein sequence ID" value="GGF24903.1"/>
    <property type="molecule type" value="Genomic_DNA"/>
</dbReference>
<sequence>MLSETLSKEEVQQIAEKDDFHIAPFREDGQTFGTLTWIWSVAVDGRLYVRAYNGIGSRWYQAAMGQKSGKITAVGLEKKVRFEPISGELNDKIDQAYREKYGGSPYLAPMISDRAKAATVEVLAAQ</sequence>
<dbReference type="Proteomes" id="UP000647339">
    <property type="component" value="Unassembled WGS sequence"/>
</dbReference>
<evidence type="ECO:0000313" key="1">
    <source>
        <dbReference type="EMBL" id="GGF24903.1"/>
    </source>
</evidence>
<dbReference type="InterPro" id="IPR016888">
    <property type="entry name" value="UCP028498"/>
</dbReference>
<proteinExistence type="predicted"/>
<evidence type="ECO:0000313" key="2">
    <source>
        <dbReference type="Proteomes" id="UP000647339"/>
    </source>
</evidence>
<organism evidence="1 2">
    <name type="scientific">Echinicola rosea</name>
    <dbReference type="NCBI Taxonomy" id="1807691"/>
    <lineage>
        <taxon>Bacteria</taxon>
        <taxon>Pseudomonadati</taxon>
        <taxon>Bacteroidota</taxon>
        <taxon>Cytophagia</taxon>
        <taxon>Cytophagales</taxon>
        <taxon>Cyclobacteriaceae</taxon>
        <taxon>Echinicola</taxon>
    </lineage>
</organism>
<keyword evidence="2" id="KW-1185">Reference proteome</keyword>
<accession>A0ABQ1URB2</accession>
<protein>
    <recommendedName>
        <fullName evidence="3">DUF2255 family protein</fullName>
    </recommendedName>
</protein>
<evidence type="ECO:0008006" key="3">
    <source>
        <dbReference type="Google" id="ProtNLM"/>
    </source>
</evidence>
<dbReference type="RefSeq" id="WP_137404498.1">
    <property type="nucleotide sequence ID" value="NZ_BMIU01000004.1"/>
</dbReference>
<reference evidence="2" key="1">
    <citation type="journal article" date="2019" name="Int. J. Syst. Evol. Microbiol.">
        <title>The Global Catalogue of Microorganisms (GCM) 10K type strain sequencing project: providing services to taxonomists for standard genome sequencing and annotation.</title>
        <authorList>
            <consortium name="The Broad Institute Genomics Platform"/>
            <consortium name="The Broad Institute Genome Sequencing Center for Infectious Disease"/>
            <person name="Wu L."/>
            <person name="Ma J."/>
        </authorList>
    </citation>
    <scope>NUCLEOTIDE SEQUENCE [LARGE SCALE GENOMIC DNA]</scope>
    <source>
        <strain evidence="2">CGMCC 1.15407</strain>
    </source>
</reference>
<dbReference type="PIRSF" id="PIRSF028498">
    <property type="entry name" value="UCP028498"/>
    <property type="match status" value="1"/>
</dbReference>
<gene>
    <name evidence="1" type="ORF">GCM10011339_11280</name>
</gene>
<name>A0ABQ1URB2_9BACT</name>